<reference evidence="5 6" key="1">
    <citation type="journal article" date="2024" name="BMC Genomics">
        <title>De novo assembly and annotation of Popillia japonica's genome with initial clues to its potential as an invasive pest.</title>
        <authorList>
            <person name="Cucini C."/>
            <person name="Boschi S."/>
            <person name="Funari R."/>
            <person name="Cardaioli E."/>
            <person name="Iannotti N."/>
            <person name="Marturano G."/>
            <person name="Paoli F."/>
            <person name="Bruttini M."/>
            <person name="Carapelli A."/>
            <person name="Frati F."/>
            <person name="Nardi F."/>
        </authorList>
    </citation>
    <scope>NUCLEOTIDE SEQUENCE [LARGE SCALE GENOMIC DNA]</scope>
    <source>
        <strain evidence="5">DMR45628</strain>
    </source>
</reference>
<proteinExistence type="predicted"/>
<keyword evidence="2" id="KW-0378">Hydrolase</keyword>
<comment type="caution">
    <text evidence="5">The sequence shown here is derived from an EMBL/GenBank/DDBJ whole genome shotgun (WGS) entry which is preliminary data.</text>
</comment>
<dbReference type="GO" id="GO:0003847">
    <property type="term" value="F:1-alkyl-2-acetylglycerophosphocholine esterase activity"/>
    <property type="evidence" value="ECO:0007669"/>
    <property type="project" value="UniProtKB-EC"/>
</dbReference>
<evidence type="ECO:0000256" key="2">
    <source>
        <dbReference type="ARBA" id="ARBA00022801"/>
    </source>
</evidence>
<dbReference type="Gene3D" id="3.40.50.1820">
    <property type="entry name" value="alpha/beta hydrolase"/>
    <property type="match status" value="1"/>
</dbReference>
<protein>
    <recommendedName>
        <fullName evidence="1">1-alkyl-2-acetylglycerophosphocholine esterase</fullName>
        <ecNumber evidence="1">3.1.1.47</ecNumber>
    </recommendedName>
</protein>
<sequence>DESACHTFYYSSEENAKNDEKSYIYYRTIKFGKGHFEERYKQVQMRAEECSRVLDFLINLNQGIIPQNIMNNVPSSLENNFKLEDLVGKLDTDTITMSGHSFGGATALLTLSKRPEFKQGVILDPWMFPIKNDNLNDKIKQPLIFINTQTFHIATNVAIMQKFMSQDRKTEMYTMLHTTHENQGDPIFWTGSWLNLFMKKIKAITGLRINNSLILKFLQGQTAHDINIDDCIKVLEEESVNYTSGLTKPWT</sequence>
<name>A0AAW1HTW5_POPJA</name>
<dbReference type="InterPro" id="IPR029058">
    <property type="entry name" value="AB_hydrolase_fold"/>
</dbReference>
<dbReference type="GO" id="GO:0016042">
    <property type="term" value="P:lipid catabolic process"/>
    <property type="evidence" value="ECO:0007669"/>
    <property type="project" value="UniProtKB-KW"/>
</dbReference>
<gene>
    <name evidence="5" type="ORF">QE152_g39455</name>
</gene>
<evidence type="ECO:0000256" key="1">
    <source>
        <dbReference type="ARBA" id="ARBA00013201"/>
    </source>
</evidence>
<accession>A0AAW1HTW5</accession>
<dbReference type="SUPFAM" id="SSF53474">
    <property type="entry name" value="alpha/beta-Hydrolases"/>
    <property type="match status" value="1"/>
</dbReference>
<keyword evidence="4" id="KW-0443">Lipid metabolism</keyword>
<dbReference type="PANTHER" id="PTHR10272:SF0">
    <property type="entry name" value="PLATELET-ACTIVATING FACTOR ACETYLHYDROLASE"/>
    <property type="match status" value="1"/>
</dbReference>
<dbReference type="EMBL" id="JASPKY010000938">
    <property type="protein sequence ID" value="KAK9680070.1"/>
    <property type="molecule type" value="Genomic_DNA"/>
</dbReference>
<dbReference type="EC" id="3.1.1.47" evidence="1"/>
<dbReference type="PANTHER" id="PTHR10272">
    <property type="entry name" value="PLATELET-ACTIVATING FACTOR ACETYLHYDROLASE"/>
    <property type="match status" value="1"/>
</dbReference>
<evidence type="ECO:0000313" key="6">
    <source>
        <dbReference type="Proteomes" id="UP001458880"/>
    </source>
</evidence>
<dbReference type="Pfam" id="PF03403">
    <property type="entry name" value="PAF-AH_p_II"/>
    <property type="match status" value="1"/>
</dbReference>
<dbReference type="AlphaFoldDB" id="A0AAW1HTW5"/>
<feature type="non-terminal residue" evidence="5">
    <location>
        <position position="1"/>
    </location>
</feature>
<organism evidence="5 6">
    <name type="scientific">Popillia japonica</name>
    <name type="common">Japanese beetle</name>
    <dbReference type="NCBI Taxonomy" id="7064"/>
    <lineage>
        <taxon>Eukaryota</taxon>
        <taxon>Metazoa</taxon>
        <taxon>Ecdysozoa</taxon>
        <taxon>Arthropoda</taxon>
        <taxon>Hexapoda</taxon>
        <taxon>Insecta</taxon>
        <taxon>Pterygota</taxon>
        <taxon>Neoptera</taxon>
        <taxon>Endopterygota</taxon>
        <taxon>Coleoptera</taxon>
        <taxon>Polyphaga</taxon>
        <taxon>Scarabaeiformia</taxon>
        <taxon>Scarabaeidae</taxon>
        <taxon>Rutelinae</taxon>
        <taxon>Popillia</taxon>
    </lineage>
</organism>
<evidence type="ECO:0000256" key="4">
    <source>
        <dbReference type="ARBA" id="ARBA00023098"/>
    </source>
</evidence>
<evidence type="ECO:0000313" key="5">
    <source>
        <dbReference type="EMBL" id="KAK9680070.1"/>
    </source>
</evidence>
<dbReference type="Proteomes" id="UP001458880">
    <property type="component" value="Unassembled WGS sequence"/>
</dbReference>
<evidence type="ECO:0000256" key="3">
    <source>
        <dbReference type="ARBA" id="ARBA00022963"/>
    </source>
</evidence>
<keyword evidence="6" id="KW-1185">Reference proteome</keyword>
<keyword evidence="3" id="KW-0442">Lipid degradation</keyword>